<dbReference type="RefSeq" id="WP_089909465.1">
    <property type="nucleotide sequence ID" value="NZ_FOBB01000002.1"/>
</dbReference>
<accession>A0A1H7QJF9</accession>
<keyword evidence="1" id="KW-0732">Signal</keyword>
<dbReference type="STRING" id="573321.SAMN04488505_102356"/>
<evidence type="ECO:0000313" key="3">
    <source>
        <dbReference type="Proteomes" id="UP000198984"/>
    </source>
</evidence>
<feature type="chain" id="PRO_5011599444" description="NVEALA protein" evidence="1">
    <location>
        <begin position="27"/>
        <end position="85"/>
    </location>
</feature>
<feature type="signal peptide" evidence="1">
    <location>
        <begin position="1"/>
        <end position="26"/>
    </location>
</feature>
<dbReference type="EMBL" id="FOBB01000002">
    <property type="protein sequence ID" value="SEL47725.1"/>
    <property type="molecule type" value="Genomic_DNA"/>
</dbReference>
<dbReference type="Proteomes" id="UP000198984">
    <property type="component" value="Unassembled WGS sequence"/>
</dbReference>
<name>A0A1H7QJF9_9BACT</name>
<organism evidence="2 3">
    <name type="scientific">Chitinophaga rupis</name>
    <dbReference type="NCBI Taxonomy" id="573321"/>
    <lineage>
        <taxon>Bacteria</taxon>
        <taxon>Pseudomonadati</taxon>
        <taxon>Bacteroidota</taxon>
        <taxon>Chitinophagia</taxon>
        <taxon>Chitinophagales</taxon>
        <taxon>Chitinophagaceae</taxon>
        <taxon>Chitinophaga</taxon>
    </lineage>
</organism>
<keyword evidence="3" id="KW-1185">Reference proteome</keyword>
<dbReference type="AlphaFoldDB" id="A0A1H7QJF9"/>
<evidence type="ECO:0000256" key="1">
    <source>
        <dbReference type="SAM" id="SignalP"/>
    </source>
</evidence>
<evidence type="ECO:0000313" key="2">
    <source>
        <dbReference type="EMBL" id="SEL47725.1"/>
    </source>
</evidence>
<evidence type="ECO:0008006" key="4">
    <source>
        <dbReference type="Google" id="ProtNLM"/>
    </source>
</evidence>
<reference evidence="2 3" key="1">
    <citation type="submission" date="2016-10" db="EMBL/GenBank/DDBJ databases">
        <authorList>
            <person name="de Groot N.N."/>
        </authorList>
    </citation>
    <scope>NUCLEOTIDE SEQUENCE [LARGE SCALE GENOMIC DNA]</scope>
    <source>
        <strain evidence="2 3">DSM 21039</strain>
    </source>
</reference>
<protein>
    <recommendedName>
        <fullName evidence="4">NVEALA protein</fullName>
    </recommendedName>
</protein>
<gene>
    <name evidence="2" type="ORF">SAMN04488505_102356</name>
</gene>
<sequence length="85" mass="9148">MKKKVILTACTLALVAIGAFVTKANARRISVRYTDTASGAQCLYPQTLPADCSTENTGTICSSIIGSRTVTYYQGTTCVTPFYRL</sequence>
<proteinExistence type="predicted"/>